<sequence>MVSLQYRFHLTDKCYILLWWNTPHTFLPGLYSVFFTIYICLTVSVEIGPTTFISTKRSPKHLQRPARLSFQGTAVRQTYQSRFTFSITCTGTFSAARQAVASVLCLRQYTASRPRLTKPSKLSRSSHDGRATYRFFILFVLQIEELHCYPNLIRWIDYSYPFCFTRILQMNQVVRLVYASLG</sequence>
<reference evidence="2" key="1">
    <citation type="submission" date="2019-02" db="EMBL/GenBank/DDBJ databases">
        <authorList>
            <person name="Gruber-Vodicka R. H."/>
            <person name="Seah K. B. B."/>
        </authorList>
    </citation>
    <scope>NUCLEOTIDE SEQUENCE</scope>
    <source>
        <strain evidence="2">BECK_DK161</strain>
    </source>
</reference>
<feature type="transmembrane region" description="Helical" evidence="1">
    <location>
        <begin position="29"/>
        <end position="54"/>
    </location>
</feature>
<keyword evidence="1" id="KW-0812">Transmembrane</keyword>
<protein>
    <submittedName>
        <fullName evidence="2">Uncharacterized protein</fullName>
    </submittedName>
</protein>
<proteinExistence type="predicted"/>
<dbReference type="EMBL" id="CAADEY010000005">
    <property type="protein sequence ID" value="VFJ43317.1"/>
    <property type="molecule type" value="Genomic_DNA"/>
</dbReference>
<dbReference type="AlphaFoldDB" id="A0A450RWB4"/>
<name>A0A450RWB4_9GAMM</name>
<keyword evidence="1" id="KW-0472">Membrane</keyword>
<organism evidence="2">
    <name type="scientific">Candidatus Kentrum sp. DK</name>
    <dbReference type="NCBI Taxonomy" id="2126562"/>
    <lineage>
        <taxon>Bacteria</taxon>
        <taxon>Pseudomonadati</taxon>
        <taxon>Pseudomonadota</taxon>
        <taxon>Gammaproteobacteria</taxon>
        <taxon>Candidatus Kentrum</taxon>
    </lineage>
</organism>
<keyword evidence="1" id="KW-1133">Transmembrane helix</keyword>
<accession>A0A450RWB4</accession>
<evidence type="ECO:0000256" key="1">
    <source>
        <dbReference type="SAM" id="Phobius"/>
    </source>
</evidence>
<evidence type="ECO:0000313" key="2">
    <source>
        <dbReference type="EMBL" id="VFJ43317.1"/>
    </source>
</evidence>
<gene>
    <name evidence="2" type="ORF">BECKDK2373C_GA0170839_100517</name>
</gene>